<dbReference type="AlphaFoldDB" id="A0A343TNB1"/>
<dbReference type="Gene3D" id="3.40.50.300">
    <property type="entry name" value="P-loop containing nucleotide triphosphate hydrolases"/>
    <property type="match status" value="1"/>
</dbReference>
<dbReference type="NCBIfam" id="TIGR02928">
    <property type="entry name" value="orc1/cdc6 family replication initiation protein"/>
    <property type="match status" value="1"/>
</dbReference>
<evidence type="ECO:0000259" key="7">
    <source>
        <dbReference type="SMART" id="SM00382"/>
    </source>
</evidence>
<keyword evidence="4 5" id="KW-0067">ATP-binding</keyword>
<accession>A0A343TNB1</accession>
<dbReference type="InterPro" id="IPR015163">
    <property type="entry name" value="Cdc6_C"/>
</dbReference>
<dbReference type="InterPro" id="IPR036390">
    <property type="entry name" value="WH_DNA-bd_sf"/>
</dbReference>
<dbReference type="SMART" id="SM00382">
    <property type="entry name" value="AAA"/>
    <property type="match status" value="1"/>
</dbReference>
<dbReference type="Pfam" id="PF09079">
    <property type="entry name" value="WHD_Cdc6"/>
    <property type="match status" value="1"/>
</dbReference>
<evidence type="ECO:0000256" key="1">
    <source>
        <dbReference type="ARBA" id="ARBA00006184"/>
    </source>
</evidence>
<dbReference type="Proteomes" id="UP000263012">
    <property type="component" value="Chromosome"/>
</dbReference>
<dbReference type="CDD" id="cd08768">
    <property type="entry name" value="Cdc6_C"/>
    <property type="match status" value="1"/>
</dbReference>
<dbReference type="RefSeq" id="WP_119821022.1">
    <property type="nucleotide sequence ID" value="NZ_CP025066.1"/>
</dbReference>
<dbReference type="InterPro" id="IPR014277">
    <property type="entry name" value="Orc1/Cdc6_arc"/>
</dbReference>
<evidence type="ECO:0000313" key="9">
    <source>
        <dbReference type="EMBL" id="AUX10583.1"/>
    </source>
</evidence>
<feature type="binding site" evidence="5">
    <location>
        <position position="242"/>
    </location>
    <ligand>
        <name>ATP</name>
        <dbReference type="ChEBI" id="CHEBI:30616"/>
    </ligand>
</feature>
<evidence type="ECO:0000313" key="10">
    <source>
        <dbReference type="Proteomes" id="UP000263012"/>
    </source>
</evidence>
<dbReference type="GO" id="GO:0006260">
    <property type="term" value="P:DNA replication"/>
    <property type="evidence" value="ECO:0007669"/>
    <property type="project" value="UniProtKB-UniRule"/>
</dbReference>
<dbReference type="PANTHER" id="PTHR10763">
    <property type="entry name" value="CELL DIVISION CONTROL PROTEIN 6-RELATED"/>
    <property type="match status" value="1"/>
</dbReference>
<dbReference type="InterPro" id="IPR036388">
    <property type="entry name" value="WH-like_DNA-bd_sf"/>
</dbReference>
<keyword evidence="3 5" id="KW-0547">Nucleotide-binding</keyword>
<evidence type="ECO:0000256" key="5">
    <source>
        <dbReference type="HAMAP-Rule" id="MF_01407"/>
    </source>
</evidence>
<dbReference type="SUPFAM" id="SSF46785">
    <property type="entry name" value="Winged helix' DNA-binding domain"/>
    <property type="match status" value="1"/>
</dbReference>
<name>A0A343TNB1_9EURY</name>
<dbReference type="GO" id="GO:0005524">
    <property type="term" value="F:ATP binding"/>
    <property type="evidence" value="ECO:0007669"/>
    <property type="project" value="UniProtKB-UniRule"/>
</dbReference>
<feature type="domain" description="AAA+ ATPase" evidence="7">
    <location>
        <begin position="76"/>
        <end position="243"/>
    </location>
</feature>
<dbReference type="InterPro" id="IPR003593">
    <property type="entry name" value="AAA+_ATPase"/>
</dbReference>
<dbReference type="Gene3D" id="1.10.8.60">
    <property type="match status" value="1"/>
</dbReference>
<dbReference type="SUPFAM" id="SSF52540">
    <property type="entry name" value="P-loop containing nucleoside triphosphate hydrolases"/>
    <property type="match status" value="1"/>
</dbReference>
<protein>
    <recommendedName>
        <fullName evidence="5">ORC1-type DNA replication protein</fullName>
    </recommendedName>
</protein>
<dbReference type="CDD" id="cd00009">
    <property type="entry name" value="AAA"/>
    <property type="match status" value="1"/>
</dbReference>
<keyword evidence="2 5" id="KW-0235">DNA replication</keyword>
<dbReference type="SMART" id="SM01074">
    <property type="entry name" value="Cdc6_C"/>
    <property type="match status" value="1"/>
</dbReference>
<evidence type="ECO:0000256" key="6">
    <source>
        <dbReference type="SAM" id="MobiDB-lite"/>
    </source>
</evidence>
<dbReference type="GO" id="GO:0051301">
    <property type="term" value="P:cell division"/>
    <property type="evidence" value="ECO:0007669"/>
    <property type="project" value="UniProtKB-KW"/>
</dbReference>
<evidence type="ECO:0000256" key="2">
    <source>
        <dbReference type="ARBA" id="ARBA00022705"/>
    </source>
</evidence>
<keyword evidence="9" id="KW-0131">Cell cycle</keyword>
<dbReference type="InterPro" id="IPR027417">
    <property type="entry name" value="P-loop_NTPase"/>
</dbReference>
<reference evidence="10" key="1">
    <citation type="submission" date="2017-11" db="EMBL/GenBank/DDBJ databases">
        <title>Phenotypic and genomic properties of facultatively anaerobic sulfur-reducing natronoarchaea from hypersaline soda lakes.</title>
        <authorList>
            <person name="Sorokin D.Y."/>
            <person name="Kublanov I.V."/>
            <person name="Roman P."/>
            <person name="Sinninghe Damste J.S."/>
            <person name="Golyshin P.N."/>
            <person name="Rojo D."/>
            <person name="Ciordia S."/>
            <person name="Mena M.D.C."/>
            <person name="Ferrer M."/>
            <person name="Messina E."/>
            <person name="Smedile F."/>
            <person name="La Spada G."/>
            <person name="La Cono V."/>
            <person name="Yakimov M.M."/>
        </authorList>
    </citation>
    <scope>NUCLEOTIDE SEQUENCE [LARGE SCALE GENOMIC DNA]</scope>
    <source>
        <strain evidence="10">AArc-Sl</strain>
    </source>
</reference>
<dbReference type="HAMAP" id="MF_01407">
    <property type="entry name" value="ORC1_type_DNA_replic_protein"/>
    <property type="match status" value="1"/>
</dbReference>
<evidence type="ECO:0000259" key="8">
    <source>
        <dbReference type="SMART" id="SM01074"/>
    </source>
</evidence>
<evidence type="ECO:0000256" key="4">
    <source>
        <dbReference type="ARBA" id="ARBA00022840"/>
    </source>
</evidence>
<feature type="binding site" evidence="5">
    <location>
        <begin position="88"/>
        <end position="92"/>
    </location>
    <ligand>
        <name>ATP</name>
        <dbReference type="ChEBI" id="CHEBI:30616"/>
    </ligand>
</feature>
<proteinExistence type="inferred from homology"/>
<dbReference type="Gene3D" id="1.10.10.10">
    <property type="entry name" value="Winged helix-like DNA-binding domain superfamily/Winged helix DNA-binding domain"/>
    <property type="match status" value="1"/>
</dbReference>
<organism evidence="9 10">
    <name type="scientific">Halalkaliarchaeum desulfuricum</name>
    <dbReference type="NCBI Taxonomy" id="2055893"/>
    <lineage>
        <taxon>Archaea</taxon>
        <taxon>Methanobacteriati</taxon>
        <taxon>Methanobacteriota</taxon>
        <taxon>Stenosarchaea group</taxon>
        <taxon>Halobacteria</taxon>
        <taxon>Halobacteriales</taxon>
        <taxon>Haloferacaceae</taxon>
        <taxon>Halalkaliarchaeum</taxon>
    </lineage>
</organism>
<dbReference type="FunFam" id="1.10.8.60:FF:000073">
    <property type="entry name" value="ORC1-type DNA replication protein"/>
    <property type="match status" value="1"/>
</dbReference>
<dbReference type="GeneID" id="37879333"/>
<feature type="binding site" evidence="5">
    <location>
        <position position="254"/>
    </location>
    <ligand>
        <name>ATP</name>
        <dbReference type="ChEBI" id="CHEBI:30616"/>
    </ligand>
</feature>
<dbReference type="InterPro" id="IPR041664">
    <property type="entry name" value="AAA_16"/>
</dbReference>
<comment type="function">
    <text evidence="5">Involved in regulation of DNA replication.</text>
</comment>
<dbReference type="InterPro" id="IPR055237">
    <property type="entry name" value="Cdc6_lid"/>
</dbReference>
<feature type="region of interest" description="Disordered" evidence="6">
    <location>
        <begin position="1"/>
        <end position="31"/>
    </location>
</feature>
<keyword evidence="10" id="KW-1185">Reference proteome</keyword>
<dbReference type="PANTHER" id="PTHR10763:SF22">
    <property type="entry name" value="ORC1-TYPE DNA REPLICATION PROTEIN"/>
    <property type="match status" value="1"/>
</dbReference>
<dbReference type="InterPro" id="IPR050311">
    <property type="entry name" value="ORC1/CDC6"/>
</dbReference>
<sequence>MTDDPRPGETGSGTNDSAASGPDPLFAPDDDETTTLFRDRTLLEVGTVPDSDRIVGRDEEIQDLAGYIRPVVSGAAPTPVLVYGKTGTGKSLVSRHVSERARAEADRRGRRLAVAYVDCAQHSTEAQAACAVARALNTAAGSPERIPLKGLGRSHYYTYTWELLETHFDGAIVILDEIDRLQPDADGNRDNILMQLSRAREAGKIDTDVGIIGISNKIDWGKELNQRVRSSLGSEELIFPPYDADQLRDIMYAREDAFREGALAEEVIPKAAALAAREHGDARKAIRILKNAGEIAEGRADEMVRESHLTAAKKRAEADRLLELLSTQTPHAKHVLLALASLTEHRDRDEFRTTEVFDVYRLVCANEGIEALKLDRVRELLDEQAFLDITEAHVTSGGRGAGTYKLHRLLKDPDVVRNCVNSEFGTTPEDLEE</sequence>
<dbReference type="EMBL" id="CP025066">
    <property type="protein sequence ID" value="AUX10583.1"/>
    <property type="molecule type" value="Genomic_DNA"/>
</dbReference>
<evidence type="ECO:0000256" key="3">
    <source>
        <dbReference type="ARBA" id="ARBA00022741"/>
    </source>
</evidence>
<feature type="domain" description="Cdc6 C-terminal" evidence="8">
    <location>
        <begin position="336"/>
        <end position="420"/>
    </location>
</feature>
<dbReference type="Pfam" id="PF13191">
    <property type="entry name" value="AAA_16"/>
    <property type="match status" value="1"/>
</dbReference>
<dbReference type="Pfam" id="PF22703">
    <property type="entry name" value="Cdc6_lid"/>
    <property type="match status" value="1"/>
</dbReference>
<comment type="similarity">
    <text evidence="1 5">Belongs to the CDC6/cdc18 family.</text>
</comment>
<gene>
    <name evidence="9" type="primary">cdc6A6</name>
    <name evidence="9" type="ORF">AArcSl_2972</name>
</gene>
<dbReference type="KEGG" id="hdf:AArcSl_2972"/>
<keyword evidence="9" id="KW-0132">Cell division</keyword>